<protein>
    <submittedName>
        <fullName evidence="1">Uncharacterized protein</fullName>
    </submittedName>
</protein>
<dbReference type="AlphaFoldDB" id="A0A375J8C4"/>
<name>A0A375J8C4_9BURK</name>
<dbReference type="EMBL" id="OVTA01000040">
    <property type="protein sequence ID" value="SPS01119.1"/>
    <property type="molecule type" value="Genomic_DNA"/>
</dbReference>
<gene>
    <name evidence="1" type="ORF">CBM2634_B170446</name>
</gene>
<evidence type="ECO:0000313" key="1">
    <source>
        <dbReference type="EMBL" id="SPS01119.1"/>
    </source>
</evidence>
<reference evidence="1 2" key="1">
    <citation type="submission" date="2018-01" db="EMBL/GenBank/DDBJ databases">
        <authorList>
            <person name="Gaut B.S."/>
            <person name="Morton B.R."/>
            <person name="Clegg M.T."/>
            <person name="Duvall M.R."/>
        </authorList>
    </citation>
    <scope>NUCLEOTIDE SEQUENCE [LARGE SCALE GENOMIC DNA]</scope>
    <source>
        <strain evidence="1">Cupriavidus taiwanensis cmp 52</strain>
    </source>
</reference>
<sequence length="47" mass="4880">MRFDGYAVHVLNASIVTPLDSAAVEGTLAAPLMKLAATIPARVAREA</sequence>
<evidence type="ECO:0000313" key="2">
    <source>
        <dbReference type="Proteomes" id="UP000256805"/>
    </source>
</evidence>
<organism evidence="1 2">
    <name type="scientific">Cupriavidus taiwanensis</name>
    <dbReference type="NCBI Taxonomy" id="164546"/>
    <lineage>
        <taxon>Bacteria</taxon>
        <taxon>Pseudomonadati</taxon>
        <taxon>Pseudomonadota</taxon>
        <taxon>Betaproteobacteria</taxon>
        <taxon>Burkholderiales</taxon>
        <taxon>Burkholderiaceae</taxon>
        <taxon>Cupriavidus</taxon>
    </lineage>
</organism>
<proteinExistence type="predicted"/>
<dbReference type="Proteomes" id="UP000256805">
    <property type="component" value="Unassembled WGS sequence"/>
</dbReference>
<accession>A0A375J8C4</accession>